<keyword evidence="1" id="KW-0328">Glycosyltransferase</keyword>
<dbReference type="InterPro" id="IPR039901">
    <property type="entry name" value="Kdotransferase"/>
</dbReference>
<dbReference type="EC" id="2.4.99.12" evidence="1"/>
<keyword evidence="1" id="KW-0808">Transferase</keyword>
<organism evidence="1">
    <name type="scientific">bioreactor metagenome</name>
    <dbReference type="NCBI Taxonomy" id="1076179"/>
    <lineage>
        <taxon>unclassified sequences</taxon>
        <taxon>metagenomes</taxon>
        <taxon>ecological metagenomes</taxon>
    </lineage>
</organism>
<dbReference type="Gene3D" id="3.40.50.2000">
    <property type="entry name" value="Glycogen Phosphorylase B"/>
    <property type="match status" value="1"/>
</dbReference>
<dbReference type="GO" id="GO:0009245">
    <property type="term" value="P:lipid A biosynthetic process"/>
    <property type="evidence" value="ECO:0007669"/>
    <property type="project" value="TreeGrafter"/>
</dbReference>
<evidence type="ECO:0000313" key="1">
    <source>
        <dbReference type="EMBL" id="MPN55176.1"/>
    </source>
</evidence>
<reference evidence="1" key="1">
    <citation type="submission" date="2019-08" db="EMBL/GenBank/DDBJ databases">
        <authorList>
            <person name="Kucharzyk K."/>
            <person name="Murdoch R.W."/>
            <person name="Higgins S."/>
            <person name="Loffler F."/>
        </authorList>
    </citation>
    <scope>NUCLEOTIDE SEQUENCE</scope>
</reference>
<comment type="caution">
    <text evidence="1">The sequence shown here is derived from an EMBL/GenBank/DDBJ whole genome shotgun (WGS) entry which is preliminary data.</text>
</comment>
<proteinExistence type="predicted"/>
<name>A0A645IVH1_9ZZZZ</name>
<dbReference type="GO" id="GO:0043842">
    <property type="term" value="F:Kdo transferase activity"/>
    <property type="evidence" value="ECO:0007669"/>
    <property type="project" value="UniProtKB-EC"/>
</dbReference>
<dbReference type="EMBL" id="VSSQ01124117">
    <property type="protein sequence ID" value="MPN55176.1"/>
    <property type="molecule type" value="Genomic_DNA"/>
</dbReference>
<gene>
    <name evidence="1" type="primary">kdtA_3</name>
    <name evidence="1" type="ORF">SDC9_202855</name>
</gene>
<dbReference type="PANTHER" id="PTHR42755:SF1">
    <property type="entry name" value="3-DEOXY-D-MANNO-OCTULOSONIC ACID TRANSFERASE, MITOCHONDRIAL-RELATED"/>
    <property type="match status" value="1"/>
</dbReference>
<protein>
    <submittedName>
        <fullName evidence="1">3-deoxy-D-manno-octulosonic acid transferase</fullName>
        <ecNumber evidence="1">2.4.99.12</ecNumber>
    </submittedName>
</protein>
<dbReference type="AlphaFoldDB" id="A0A645IVH1"/>
<sequence length="153" mass="16944">MAPRHPDRAADVLALARQKWKAELLSSDRFDCDVIVVDKIGVLFELYGTAVSAFVGGSFADKGGQNILEPVSWGIPVQYGPHMEDFAEASDEFIGLGIATQVKDAEGLGDAWIRMMQASGYDNGEKFRKISAGYFERCSGSSLKTWERIYQYH</sequence>
<dbReference type="PANTHER" id="PTHR42755">
    <property type="entry name" value="3-DEOXY-MANNO-OCTULOSONATE CYTIDYLYLTRANSFERASE"/>
    <property type="match status" value="1"/>
</dbReference>
<dbReference type="GO" id="GO:0005886">
    <property type="term" value="C:plasma membrane"/>
    <property type="evidence" value="ECO:0007669"/>
    <property type="project" value="TreeGrafter"/>
</dbReference>
<accession>A0A645IVH1</accession>